<evidence type="ECO:0000256" key="2">
    <source>
        <dbReference type="ARBA" id="ARBA00023157"/>
    </source>
</evidence>
<comment type="similarity">
    <text evidence="1 3">Belongs to the CMC family.</text>
</comment>
<accession>D3BM87</accession>
<dbReference type="OMA" id="VIWECKE"/>
<keyword evidence="2" id="KW-1015">Disulfide bond</keyword>
<protein>
    <recommendedName>
        <fullName evidence="3">COX assembly mitochondrial protein</fullName>
    </recommendedName>
</protein>
<dbReference type="PANTHER" id="PTHR22977:SF5">
    <property type="entry name" value="COX ASSEMBLY MITOCHONDRIAL PROTEIN HOMOLOG"/>
    <property type="match status" value="1"/>
</dbReference>
<dbReference type="PANTHER" id="PTHR22977">
    <property type="entry name" value="COX ASSEMBLY MITOCHONDRIAL PROTEIN"/>
    <property type="match status" value="1"/>
</dbReference>
<dbReference type="Proteomes" id="UP000001396">
    <property type="component" value="Unassembled WGS sequence"/>
</dbReference>
<dbReference type="Pfam" id="PF08583">
    <property type="entry name" value="Cmc1"/>
    <property type="match status" value="1"/>
</dbReference>
<dbReference type="FunCoup" id="D3BM87">
    <property type="interactions" value="49"/>
</dbReference>
<organism evidence="4 5">
    <name type="scientific">Heterostelium pallidum (strain ATCC 26659 / Pp 5 / PN500)</name>
    <name type="common">Cellular slime mold</name>
    <name type="synonym">Polysphondylium pallidum</name>
    <dbReference type="NCBI Taxonomy" id="670386"/>
    <lineage>
        <taxon>Eukaryota</taxon>
        <taxon>Amoebozoa</taxon>
        <taxon>Evosea</taxon>
        <taxon>Eumycetozoa</taxon>
        <taxon>Dictyostelia</taxon>
        <taxon>Acytosteliales</taxon>
        <taxon>Acytosteliaceae</taxon>
        <taxon>Heterostelium</taxon>
    </lineage>
</organism>
<dbReference type="InParanoid" id="D3BM87"/>
<evidence type="ECO:0000313" key="4">
    <source>
        <dbReference type="EMBL" id="EFA77688.1"/>
    </source>
</evidence>
<sequence>MAIGNSKSTIDDGADKAYLSIPDSEVVVPIAIDSFLRKKLKDQTLIDCEDSVKEFAKCTEDKFLSVIWECKEAQQKMKDCLQAHTTPERLMELKREWINQKKKILYEKKMRDEQLNK</sequence>
<dbReference type="EMBL" id="ADBJ01000042">
    <property type="protein sequence ID" value="EFA77688.1"/>
    <property type="molecule type" value="Genomic_DNA"/>
</dbReference>
<keyword evidence="3" id="KW-0496">Mitochondrion</keyword>
<dbReference type="GO" id="GO:0005739">
    <property type="term" value="C:mitochondrion"/>
    <property type="evidence" value="ECO:0007669"/>
    <property type="project" value="UniProtKB-SubCell"/>
</dbReference>
<dbReference type="AlphaFoldDB" id="D3BM87"/>
<evidence type="ECO:0000256" key="3">
    <source>
        <dbReference type="RuleBase" id="RU364104"/>
    </source>
</evidence>
<gene>
    <name evidence="4" type="ORF">PPL_12297</name>
</gene>
<evidence type="ECO:0000256" key="1">
    <source>
        <dbReference type="ARBA" id="ARBA00007347"/>
    </source>
</evidence>
<dbReference type="STRING" id="670386.D3BM87"/>
<name>D3BM87_HETP5</name>
<dbReference type="RefSeq" id="XP_020429816.1">
    <property type="nucleotide sequence ID" value="XM_020583035.1"/>
</dbReference>
<dbReference type="GeneID" id="31367764"/>
<evidence type="ECO:0000313" key="5">
    <source>
        <dbReference type="Proteomes" id="UP000001396"/>
    </source>
</evidence>
<proteinExistence type="inferred from homology"/>
<dbReference type="InterPro" id="IPR013892">
    <property type="entry name" value="Cyt_c_biogenesis_Cmc1-like"/>
</dbReference>
<comment type="caution">
    <text evidence="4">The sequence shown here is derived from an EMBL/GenBank/DDBJ whole genome shotgun (WGS) entry which is preliminary data.</text>
</comment>
<keyword evidence="5" id="KW-1185">Reference proteome</keyword>
<comment type="subcellular location">
    <subcellularLocation>
        <location evidence="3">Mitochondrion</location>
    </subcellularLocation>
</comment>
<reference evidence="4 5" key="1">
    <citation type="journal article" date="2011" name="Genome Res.">
        <title>Phylogeny-wide analysis of social amoeba genomes highlights ancient origins for complex intercellular communication.</title>
        <authorList>
            <person name="Heidel A.J."/>
            <person name="Lawal H.M."/>
            <person name="Felder M."/>
            <person name="Schilde C."/>
            <person name="Helps N.R."/>
            <person name="Tunggal B."/>
            <person name="Rivero F."/>
            <person name="John U."/>
            <person name="Schleicher M."/>
            <person name="Eichinger L."/>
            <person name="Platzer M."/>
            <person name="Noegel A.A."/>
            <person name="Schaap P."/>
            <person name="Gloeckner G."/>
        </authorList>
    </citation>
    <scope>NUCLEOTIDE SEQUENCE [LARGE SCALE GENOMIC DNA]</scope>
    <source>
        <strain evidence="5">ATCC 26659 / Pp 5 / PN500</strain>
    </source>
</reference>